<protein>
    <submittedName>
        <fullName evidence="1">Uncharacterized protein</fullName>
    </submittedName>
</protein>
<evidence type="ECO:0000313" key="1">
    <source>
        <dbReference type="EMBL" id="CAG6767302.1"/>
    </source>
</evidence>
<dbReference type="EMBL" id="HBUF01573035">
    <property type="protein sequence ID" value="CAG6767302.1"/>
    <property type="molecule type" value="Transcribed_RNA"/>
</dbReference>
<reference evidence="1" key="1">
    <citation type="submission" date="2021-05" db="EMBL/GenBank/DDBJ databases">
        <authorList>
            <person name="Alioto T."/>
            <person name="Alioto T."/>
            <person name="Gomez Garrido J."/>
        </authorList>
    </citation>
    <scope>NUCLEOTIDE SEQUENCE</scope>
</reference>
<accession>A0A8D9AMW0</accession>
<dbReference type="AlphaFoldDB" id="A0A8D9AMW0"/>
<name>A0A8D9AMW0_9HEMI</name>
<organism evidence="1">
    <name type="scientific">Cacopsylla melanoneura</name>
    <dbReference type="NCBI Taxonomy" id="428564"/>
    <lineage>
        <taxon>Eukaryota</taxon>
        <taxon>Metazoa</taxon>
        <taxon>Ecdysozoa</taxon>
        <taxon>Arthropoda</taxon>
        <taxon>Hexapoda</taxon>
        <taxon>Insecta</taxon>
        <taxon>Pterygota</taxon>
        <taxon>Neoptera</taxon>
        <taxon>Paraneoptera</taxon>
        <taxon>Hemiptera</taxon>
        <taxon>Sternorrhyncha</taxon>
        <taxon>Psylloidea</taxon>
        <taxon>Psyllidae</taxon>
        <taxon>Psyllinae</taxon>
        <taxon>Cacopsylla</taxon>
    </lineage>
</organism>
<sequence length="127" mass="14300">MDSLFRIRRITNWKVGVRAKEILVRNVRGLEGELFLSYPRFLSKQEAWISRDLCSGSSMSMSAFMDCSLSIFSPKHSSFLTVSSIIVSLSLYNTRTCFKCSKSSFIPSTLAWISFNMSGVSDSKLST</sequence>
<proteinExistence type="predicted"/>